<name>A0A5E4ZEY6_9BURK</name>
<organism evidence="2 3">
    <name type="scientific">Pandoraea terrae</name>
    <dbReference type="NCBI Taxonomy" id="1537710"/>
    <lineage>
        <taxon>Bacteria</taxon>
        <taxon>Pseudomonadati</taxon>
        <taxon>Pseudomonadota</taxon>
        <taxon>Betaproteobacteria</taxon>
        <taxon>Burkholderiales</taxon>
        <taxon>Burkholderiaceae</taxon>
        <taxon>Pandoraea</taxon>
    </lineage>
</organism>
<keyword evidence="3" id="KW-1185">Reference proteome</keyword>
<sequence>MMIAIVICKCWLIMAMTSAPPPVVQFDSADGGWSAVLMAGAVR</sequence>
<evidence type="ECO:0000313" key="2">
    <source>
        <dbReference type="EMBL" id="VVE59644.1"/>
    </source>
</evidence>
<protein>
    <submittedName>
        <fullName evidence="2">Uncharacterized protein</fullName>
    </submittedName>
</protein>
<reference evidence="2 3" key="1">
    <citation type="submission" date="2019-08" db="EMBL/GenBank/DDBJ databases">
        <authorList>
            <person name="Peeters C."/>
        </authorList>
    </citation>
    <scope>NUCLEOTIDE SEQUENCE [LARGE SCALE GENOMIC DNA]</scope>
    <source>
        <strain evidence="2 3">LMG 30175</strain>
    </source>
</reference>
<dbReference type="Proteomes" id="UP000414233">
    <property type="component" value="Unassembled WGS sequence"/>
</dbReference>
<evidence type="ECO:0000313" key="3">
    <source>
        <dbReference type="Proteomes" id="UP000414233"/>
    </source>
</evidence>
<proteinExistence type="predicted"/>
<dbReference type="RefSeq" id="WP_263596304.1">
    <property type="nucleotide sequence ID" value="NZ_CABPRZ010000048.1"/>
</dbReference>
<evidence type="ECO:0000256" key="1">
    <source>
        <dbReference type="SAM" id="SignalP"/>
    </source>
</evidence>
<dbReference type="EMBL" id="CABPRZ010000048">
    <property type="protein sequence ID" value="VVE59644.1"/>
    <property type="molecule type" value="Genomic_DNA"/>
</dbReference>
<keyword evidence="1" id="KW-0732">Signal</keyword>
<gene>
    <name evidence="2" type="ORF">PTE30175_05563</name>
</gene>
<feature type="chain" id="PRO_5022883350" evidence="1">
    <location>
        <begin position="20"/>
        <end position="43"/>
    </location>
</feature>
<feature type="signal peptide" evidence="1">
    <location>
        <begin position="1"/>
        <end position="19"/>
    </location>
</feature>
<dbReference type="AlphaFoldDB" id="A0A5E4ZEY6"/>
<accession>A0A5E4ZEY6</accession>